<proteinExistence type="predicted"/>
<dbReference type="Gene3D" id="3.40.50.300">
    <property type="entry name" value="P-loop containing nucleotide triphosphate hydrolases"/>
    <property type="match status" value="1"/>
</dbReference>
<reference evidence="2" key="2">
    <citation type="journal article" date="2021" name="Microbiome">
        <title>Successional dynamics and alternative stable states in a saline activated sludge microbial community over 9 years.</title>
        <authorList>
            <person name="Wang Y."/>
            <person name="Ye J."/>
            <person name="Ju F."/>
            <person name="Liu L."/>
            <person name="Boyd J.A."/>
            <person name="Deng Y."/>
            <person name="Parks D.H."/>
            <person name="Jiang X."/>
            <person name="Yin X."/>
            <person name="Woodcroft B.J."/>
            <person name="Tyson G.W."/>
            <person name="Hugenholtz P."/>
            <person name="Polz M.F."/>
            <person name="Zhang T."/>
        </authorList>
    </citation>
    <scope>NUCLEOTIDE SEQUENCE</scope>
    <source>
        <strain evidence="2">HKST-UBA01</strain>
    </source>
</reference>
<dbReference type="Pfam" id="PF00069">
    <property type="entry name" value="Pkinase"/>
    <property type="match status" value="1"/>
</dbReference>
<evidence type="ECO:0000313" key="3">
    <source>
        <dbReference type="Proteomes" id="UP000697710"/>
    </source>
</evidence>
<feature type="domain" description="Protein kinase" evidence="1">
    <location>
        <begin position="1"/>
        <end position="164"/>
    </location>
</feature>
<dbReference type="SUPFAM" id="SSF56112">
    <property type="entry name" value="Protein kinase-like (PK-like)"/>
    <property type="match status" value="1"/>
</dbReference>
<feature type="non-terminal residue" evidence="2">
    <location>
        <position position="1"/>
    </location>
</feature>
<dbReference type="PANTHER" id="PTHR47691:SF3">
    <property type="entry name" value="HTH-TYPE TRANSCRIPTIONAL REGULATOR RV0890C-RELATED"/>
    <property type="match status" value="1"/>
</dbReference>
<dbReference type="CDD" id="cd14014">
    <property type="entry name" value="STKc_PknB_like"/>
    <property type="match status" value="1"/>
</dbReference>
<keyword evidence="2" id="KW-0808">Transferase</keyword>
<dbReference type="GO" id="GO:0004672">
    <property type="term" value="F:protein kinase activity"/>
    <property type="evidence" value="ECO:0007669"/>
    <property type="project" value="InterPro"/>
</dbReference>
<dbReference type="AlphaFoldDB" id="A0A956M4E3"/>
<sequence length="456" mass="49453">LEAAHAAGIVHRDLKPENVKITGEGRVKVLDFGIAAITGATETIEEIEKPAGERRRIAGTIGYMSPEQLRGEDPQPASDVWSLGCLLYECATGAPALGKPDPLDSLRANALGAVDLRGLPAHTPEELRETIERALALDPKARPTAWEVRALLEDLAGSEPNPFGAGTRAQSGNVRRRSNRFVGRSRDLTELGRRLQSERVVTVVGLGGLGKTRLAEELARRESARFRDGAWILDLSGVSPETPIEPLLARTLAIRERGGESIRTTLGNALTAQETLLVFDECDRLRASVHELIVDLIARCAHLRVVATSRMPLAVPGESIYELGCLPLPSIDEAPPHELAGNECVRLFVQRAKEVQPGFALDGSNAGAIAAICRGVEGIPLALELAAARVRILPVSEISSRLSDRLRLLARGRSETTRHDSLRATLDWSHQLLSLEERVLLRRLSVFHGGWTMEAA</sequence>
<dbReference type="PRINTS" id="PR00364">
    <property type="entry name" value="DISEASERSIST"/>
</dbReference>
<dbReference type="SUPFAM" id="SSF52540">
    <property type="entry name" value="P-loop containing nucleoside triphosphate hydrolases"/>
    <property type="match status" value="1"/>
</dbReference>
<keyword evidence="2" id="KW-0418">Kinase</keyword>
<comment type="caution">
    <text evidence="2">The sequence shown here is derived from an EMBL/GenBank/DDBJ whole genome shotgun (WGS) entry which is preliminary data.</text>
</comment>
<dbReference type="InterPro" id="IPR027417">
    <property type="entry name" value="P-loop_NTPase"/>
</dbReference>
<dbReference type="InterPro" id="IPR000719">
    <property type="entry name" value="Prot_kinase_dom"/>
</dbReference>
<dbReference type="PANTHER" id="PTHR47691">
    <property type="entry name" value="REGULATOR-RELATED"/>
    <property type="match status" value="1"/>
</dbReference>
<dbReference type="GO" id="GO:0005524">
    <property type="term" value="F:ATP binding"/>
    <property type="evidence" value="ECO:0007669"/>
    <property type="project" value="InterPro"/>
</dbReference>
<evidence type="ECO:0000259" key="1">
    <source>
        <dbReference type="PROSITE" id="PS50011"/>
    </source>
</evidence>
<dbReference type="EMBL" id="JAGQHR010001116">
    <property type="protein sequence ID" value="MCA9730338.1"/>
    <property type="molecule type" value="Genomic_DNA"/>
</dbReference>
<protein>
    <submittedName>
        <fullName evidence="2">Protein kinase</fullName>
    </submittedName>
</protein>
<organism evidence="2 3">
    <name type="scientific">Eiseniibacteriota bacterium</name>
    <dbReference type="NCBI Taxonomy" id="2212470"/>
    <lineage>
        <taxon>Bacteria</taxon>
        <taxon>Candidatus Eiseniibacteriota</taxon>
    </lineage>
</organism>
<gene>
    <name evidence="2" type="ORF">KC729_21840</name>
</gene>
<name>A0A956M4E3_UNCEI</name>
<dbReference type="PROSITE" id="PS50011">
    <property type="entry name" value="PROTEIN_KINASE_DOM"/>
    <property type="match status" value="1"/>
</dbReference>
<dbReference type="Proteomes" id="UP000697710">
    <property type="component" value="Unassembled WGS sequence"/>
</dbReference>
<dbReference type="SMART" id="SM00220">
    <property type="entry name" value="S_TKc"/>
    <property type="match status" value="1"/>
</dbReference>
<reference evidence="2" key="1">
    <citation type="submission" date="2020-04" db="EMBL/GenBank/DDBJ databases">
        <authorList>
            <person name="Zhang T."/>
        </authorList>
    </citation>
    <scope>NUCLEOTIDE SEQUENCE</scope>
    <source>
        <strain evidence="2">HKST-UBA01</strain>
    </source>
</reference>
<dbReference type="InterPro" id="IPR011009">
    <property type="entry name" value="Kinase-like_dom_sf"/>
</dbReference>
<feature type="non-terminal residue" evidence="2">
    <location>
        <position position="456"/>
    </location>
</feature>
<evidence type="ECO:0000313" key="2">
    <source>
        <dbReference type="EMBL" id="MCA9730338.1"/>
    </source>
</evidence>
<accession>A0A956M4E3</accession>
<dbReference type="Gene3D" id="1.10.510.10">
    <property type="entry name" value="Transferase(Phosphotransferase) domain 1"/>
    <property type="match status" value="1"/>
</dbReference>